<dbReference type="STRING" id="1796616.A4V09_15925"/>
<organism evidence="1 2">
    <name type="scientific">Blautia pseudococcoides</name>
    <dbReference type="NCBI Taxonomy" id="1796616"/>
    <lineage>
        <taxon>Bacteria</taxon>
        <taxon>Bacillati</taxon>
        <taxon>Bacillota</taxon>
        <taxon>Clostridia</taxon>
        <taxon>Lachnospirales</taxon>
        <taxon>Lachnospiraceae</taxon>
        <taxon>Blautia</taxon>
    </lineage>
</organism>
<dbReference type="RefSeq" id="WP_065543248.1">
    <property type="nucleotide sequence ID" value="NZ_CP015405.2"/>
</dbReference>
<dbReference type="Proteomes" id="UP000092574">
    <property type="component" value="Chromosome"/>
</dbReference>
<accession>A0A1C7IBS4</accession>
<dbReference type="Gene3D" id="2.160.20.120">
    <property type="match status" value="1"/>
</dbReference>
<evidence type="ECO:0000313" key="1">
    <source>
        <dbReference type="EMBL" id="ANU77117.1"/>
    </source>
</evidence>
<dbReference type="AlphaFoldDB" id="A0A1C7IBS4"/>
<proteinExistence type="predicted"/>
<protein>
    <submittedName>
        <fullName evidence="1">Uncharacterized protein</fullName>
    </submittedName>
</protein>
<keyword evidence="2" id="KW-1185">Reference proteome</keyword>
<dbReference type="OrthoDB" id="1654962at2"/>
<evidence type="ECO:0000313" key="2">
    <source>
        <dbReference type="Proteomes" id="UP000092574"/>
    </source>
</evidence>
<name>A0A1C7IBS4_9FIRM</name>
<dbReference type="EMBL" id="CP015405">
    <property type="protein sequence ID" value="ANU77117.1"/>
    <property type="molecule type" value="Genomic_DNA"/>
</dbReference>
<reference evidence="1" key="1">
    <citation type="submission" date="2017-04" db="EMBL/GenBank/DDBJ databases">
        <title>Complete Genome Sequences of Twelve Strains of a Stable Defined Moderately Diverse Mouse Microbiota 2 (sDMDMm2).</title>
        <authorList>
            <person name="Uchimura Y."/>
            <person name="Wyss M."/>
            <person name="Brugiroux S."/>
            <person name="Limenitakis J.P."/>
            <person name="Stecher B."/>
            <person name="McCoy K.D."/>
            <person name="Macpherson A.J."/>
        </authorList>
    </citation>
    <scope>NUCLEOTIDE SEQUENCE</scope>
    <source>
        <strain evidence="1">YL58</strain>
    </source>
</reference>
<sequence>MKKFTKFCLITALVLVIVGGALFLAGIIMGATWGGVSAAVENSMDWEPFRNWVRHDNDYEFSESVDDIKETLNGKAVKEYEFDADQVLDLDVETKYTYVSVVRSSASDKIRVKVYSNKDKVVFDEDDGQLSIERSYRKRSIEKYPIEIEIPKNKKFVDAEFQIGAGILEVQDLEAENLTMYVGAGTVETSGSIRANEAELGVGMGTMDIHFIEFTTGYVNCGMGTVTATLAGKRQDYGTDIDCGLGAVNVGSESHSGISSLRTGDSNAPKYMEIECGMGTVDILFENGD</sequence>
<gene>
    <name evidence="1" type="ORF">A4V09_15925</name>
</gene>
<dbReference type="KEGG" id="byl:A4V09_15925"/>